<dbReference type="Pfam" id="PF07963">
    <property type="entry name" value="N_methyl"/>
    <property type="match status" value="1"/>
</dbReference>
<evidence type="ECO:0000256" key="2">
    <source>
        <dbReference type="SAM" id="Phobius"/>
    </source>
</evidence>
<protein>
    <submittedName>
        <fullName evidence="3">PilW family protein</fullName>
    </submittedName>
</protein>
<name>A0A7T4WB98_9PROT</name>
<dbReference type="InterPro" id="IPR012902">
    <property type="entry name" value="N_methyl_site"/>
</dbReference>
<keyword evidence="2" id="KW-0472">Membrane</keyword>
<dbReference type="InterPro" id="IPR032092">
    <property type="entry name" value="PilW"/>
</dbReference>
<gene>
    <name evidence="3" type="ORF">H2515_08060</name>
</gene>
<dbReference type="RefSeq" id="WP_198659800.1">
    <property type="nucleotide sequence ID" value="NZ_CP059488.1"/>
</dbReference>
<feature type="transmembrane region" description="Helical" evidence="2">
    <location>
        <begin position="12"/>
        <end position="36"/>
    </location>
</feature>
<evidence type="ECO:0000313" key="3">
    <source>
        <dbReference type="EMBL" id="QQD71444.1"/>
    </source>
</evidence>
<sequence>MRRTVHPSEHGFTLTELLVALVIGTLLATAVFAFFLNSSQIITNQSTTTDMWQRGRNALALMRQAVESAGFGLPQASNCPNGIAAYIANQSTTSPFSMTAITASVQSGSAYDPTTLSQIDTYSLMTVTGGASFGNAPVAQITKTPSNQSATLFLNNVNLIKIHDMFVVELPGQACLMGQVTKVNSKGQGIVGNNINFSSGTSPFNSPGGFSGIAGTIYNINGIDFTNANFLDLGSNNFTINQFTIGDNGGTATPTLYLTQYTTNQSAGTAPGRQALARGVVDLQLEYGLGSNGAITQWVLPKNYTASVTQQILAVRIAMLVRSTRYMPNETSPASFAMPTPTGQSPQSYSVPQNNGPGCLQGDCRHYAYHLFESVVPVRNSIWSGP</sequence>
<dbReference type="AlphaFoldDB" id="A0A7T4WB98"/>
<evidence type="ECO:0000313" key="4">
    <source>
        <dbReference type="Proteomes" id="UP000595420"/>
    </source>
</evidence>
<feature type="region of interest" description="Disordered" evidence="1">
    <location>
        <begin position="331"/>
        <end position="351"/>
    </location>
</feature>
<feature type="compositionally biased region" description="Polar residues" evidence="1">
    <location>
        <begin position="341"/>
        <end position="351"/>
    </location>
</feature>
<evidence type="ECO:0000256" key="1">
    <source>
        <dbReference type="SAM" id="MobiDB-lite"/>
    </source>
</evidence>
<dbReference type="NCBIfam" id="TIGR02532">
    <property type="entry name" value="IV_pilin_GFxxxE"/>
    <property type="match status" value="1"/>
</dbReference>
<dbReference type="EMBL" id="CP059488">
    <property type="protein sequence ID" value="QQD71444.1"/>
    <property type="molecule type" value="Genomic_DNA"/>
</dbReference>
<reference evidence="3 4" key="1">
    <citation type="submission" date="2020-07" db="EMBL/GenBank/DDBJ databases">
        <title>Complete genome sequence analysis of Acidithiobacillus ferrivorans XJFY6S-08 reveals extreme environmental adaptation to alpine acid mine drainage.</title>
        <authorList>
            <person name="Yan L."/>
            <person name="Ni Y."/>
        </authorList>
    </citation>
    <scope>NUCLEOTIDE SEQUENCE [LARGE SCALE GENOMIC DNA]</scope>
    <source>
        <strain evidence="3 4">XJFY6S-08</strain>
    </source>
</reference>
<proteinExistence type="predicted"/>
<keyword evidence="2" id="KW-1133">Transmembrane helix</keyword>
<dbReference type="Proteomes" id="UP000595420">
    <property type="component" value="Chromosome"/>
</dbReference>
<organism evidence="3 4">
    <name type="scientific">Acidithiobacillus ferrivorans</name>
    <dbReference type="NCBI Taxonomy" id="160808"/>
    <lineage>
        <taxon>Bacteria</taxon>
        <taxon>Pseudomonadati</taxon>
        <taxon>Pseudomonadota</taxon>
        <taxon>Acidithiobacillia</taxon>
        <taxon>Acidithiobacillales</taxon>
        <taxon>Acidithiobacillaceae</taxon>
        <taxon>Acidithiobacillus</taxon>
    </lineage>
</organism>
<dbReference type="GO" id="GO:0043683">
    <property type="term" value="P:type IV pilus assembly"/>
    <property type="evidence" value="ECO:0007669"/>
    <property type="project" value="InterPro"/>
</dbReference>
<accession>A0A7T4WB98</accession>
<keyword evidence="2" id="KW-0812">Transmembrane</keyword>
<dbReference type="Pfam" id="PF16074">
    <property type="entry name" value="PilW"/>
    <property type="match status" value="1"/>
</dbReference>